<dbReference type="InterPro" id="IPR050807">
    <property type="entry name" value="TransReg_Diox_bact_type"/>
</dbReference>
<dbReference type="GO" id="GO:0003677">
    <property type="term" value="F:DNA binding"/>
    <property type="evidence" value="ECO:0007669"/>
    <property type="project" value="UniProtKB-KW"/>
</dbReference>
<dbReference type="Pfam" id="PF01381">
    <property type="entry name" value="HTH_3"/>
    <property type="match status" value="1"/>
</dbReference>
<dbReference type="SMART" id="SM00530">
    <property type="entry name" value="HTH_XRE"/>
    <property type="match status" value="1"/>
</dbReference>
<comment type="caution">
    <text evidence="3">The sequence shown here is derived from an EMBL/GenBank/DDBJ whole genome shotgun (WGS) entry which is preliminary data.</text>
</comment>
<dbReference type="PROSITE" id="PS50943">
    <property type="entry name" value="HTH_CROC1"/>
    <property type="match status" value="1"/>
</dbReference>
<organism evidence="3 4">
    <name type="scientific">Terasakiella brassicae</name>
    <dbReference type="NCBI Taxonomy" id="1634917"/>
    <lineage>
        <taxon>Bacteria</taxon>
        <taxon>Pseudomonadati</taxon>
        <taxon>Pseudomonadota</taxon>
        <taxon>Alphaproteobacteria</taxon>
        <taxon>Rhodospirillales</taxon>
        <taxon>Terasakiellaceae</taxon>
        <taxon>Terasakiella</taxon>
    </lineage>
</organism>
<dbReference type="CDD" id="cd00093">
    <property type="entry name" value="HTH_XRE"/>
    <property type="match status" value="1"/>
</dbReference>
<dbReference type="PANTHER" id="PTHR46797:SF1">
    <property type="entry name" value="METHYLPHOSPHONATE SYNTHASE"/>
    <property type="match status" value="1"/>
</dbReference>
<evidence type="ECO:0000259" key="2">
    <source>
        <dbReference type="PROSITE" id="PS50943"/>
    </source>
</evidence>
<keyword evidence="1" id="KW-0238">DNA-binding</keyword>
<dbReference type="GO" id="GO:0005829">
    <property type="term" value="C:cytosol"/>
    <property type="evidence" value="ECO:0007669"/>
    <property type="project" value="TreeGrafter"/>
</dbReference>
<reference evidence="3" key="2">
    <citation type="submission" date="2020-09" db="EMBL/GenBank/DDBJ databases">
        <authorList>
            <person name="Sun Q."/>
            <person name="Zhou Y."/>
        </authorList>
    </citation>
    <scope>NUCLEOTIDE SEQUENCE</scope>
    <source>
        <strain evidence="3">CGMCC 1.15254</strain>
    </source>
</reference>
<dbReference type="InterPro" id="IPR001387">
    <property type="entry name" value="Cro/C1-type_HTH"/>
</dbReference>
<dbReference type="Proteomes" id="UP000632498">
    <property type="component" value="Unassembled WGS sequence"/>
</dbReference>
<evidence type="ECO:0000313" key="4">
    <source>
        <dbReference type="Proteomes" id="UP000632498"/>
    </source>
</evidence>
<dbReference type="PANTHER" id="PTHR46797">
    <property type="entry name" value="HTH-TYPE TRANSCRIPTIONAL REGULATOR"/>
    <property type="match status" value="1"/>
</dbReference>
<dbReference type="InterPro" id="IPR010982">
    <property type="entry name" value="Lambda_DNA-bd_dom_sf"/>
</dbReference>
<keyword evidence="4" id="KW-1185">Reference proteome</keyword>
<dbReference type="RefSeq" id="WP_188667021.1">
    <property type="nucleotide sequence ID" value="NZ_BMHV01000037.1"/>
</dbReference>
<dbReference type="Gene3D" id="1.10.260.40">
    <property type="entry name" value="lambda repressor-like DNA-binding domains"/>
    <property type="match status" value="1"/>
</dbReference>
<dbReference type="EMBL" id="BMHV01000037">
    <property type="protein sequence ID" value="GGF75437.1"/>
    <property type="molecule type" value="Genomic_DNA"/>
</dbReference>
<feature type="domain" description="HTH cro/C1-type" evidence="2">
    <location>
        <begin position="5"/>
        <end position="59"/>
    </location>
</feature>
<evidence type="ECO:0000313" key="3">
    <source>
        <dbReference type="EMBL" id="GGF75437.1"/>
    </source>
</evidence>
<gene>
    <name evidence="3" type="ORF">GCM10011332_31770</name>
</gene>
<dbReference type="AlphaFoldDB" id="A0A917FFX8"/>
<accession>A0A917FFX8</accession>
<sequence length="133" mass="15075">MQNRIKEFRKKAGLTMEETAHRLGITVSQVNRIENGRSSTTTIRLSEFAEVFGCHAADLIDDRLPIDPNLGVDQERLRDVIIQTERLMSKNQKSVKPERKAEIILSLLSLENDRLDDSDGKVDVKRYAALLGL</sequence>
<proteinExistence type="predicted"/>
<reference evidence="3" key="1">
    <citation type="journal article" date="2014" name="Int. J. Syst. Evol. Microbiol.">
        <title>Complete genome sequence of Corynebacterium casei LMG S-19264T (=DSM 44701T), isolated from a smear-ripened cheese.</title>
        <authorList>
            <consortium name="US DOE Joint Genome Institute (JGI-PGF)"/>
            <person name="Walter F."/>
            <person name="Albersmeier A."/>
            <person name="Kalinowski J."/>
            <person name="Ruckert C."/>
        </authorList>
    </citation>
    <scope>NUCLEOTIDE SEQUENCE</scope>
    <source>
        <strain evidence="3">CGMCC 1.15254</strain>
    </source>
</reference>
<evidence type="ECO:0000256" key="1">
    <source>
        <dbReference type="ARBA" id="ARBA00023125"/>
    </source>
</evidence>
<protein>
    <recommendedName>
        <fullName evidence="2">HTH cro/C1-type domain-containing protein</fullName>
    </recommendedName>
</protein>
<name>A0A917FFX8_9PROT</name>
<dbReference type="GO" id="GO:0003700">
    <property type="term" value="F:DNA-binding transcription factor activity"/>
    <property type="evidence" value="ECO:0007669"/>
    <property type="project" value="TreeGrafter"/>
</dbReference>
<dbReference type="SUPFAM" id="SSF47413">
    <property type="entry name" value="lambda repressor-like DNA-binding domains"/>
    <property type="match status" value="1"/>
</dbReference>